<dbReference type="PhylomeDB" id="Q2RTA4"/>
<dbReference type="PANTHER" id="PTHR30466:SF11">
    <property type="entry name" value="FLAVIN-DEPENDENT MONOOXYGENASE, REDUCTASE SUBUNIT HSAB"/>
    <property type="match status" value="1"/>
</dbReference>
<dbReference type="AlphaFoldDB" id="Q2RTA4"/>
<evidence type="ECO:0000313" key="4">
    <source>
        <dbReference type="EMBL" id="ABC22641.1"/>
    </source>
</evidence>
<dbReference type="GO" id="GO:0010181">
    <property type="term" value="F:FMN binding"/>
    <property type="evidence" value="ECO:0007669"/>
    <property type="project" value="InterPro"/>
</dbReference>
<dbReference type="EMBL" id="CP000230">
    <property type="protein sequence ID" value="ABC22641.1"/>
    <property type="molecule type" value="Genomic_DNA"/>
</dbReference>
<dbReference type="InterPro" id="IPR050268">
    <property type="entry name" value="NADH-dep_flavin_reductase"/>
</dbReference>
<comment type="similarity">
    <text evidence="1">Belongs to the non-flavoprotein flavin reductase family.</text>
</comment>
<dbReference type="InterPro" id="IPR012349">
    <property type="entry name" value="Split_barrel_FMN-bd"/>
</dbReference>
<reference evidence="4 5" key="1">
    <citation type="journal article" date="2011" name="Stand. Genomic Sci.">
        <title>Complete genome sequence of Rhodospirillum rubrum type strain (S1).</title>
        <authorList>
            <person name="Munk A.C."/>
            <person name="Copeland A."/>
            <person name="Lucas S."/>
            <person name="Lapidus A."/>
            <person name="Del Rio T.G."/>
            <person name="Barry K."/>
            <person name="Detter J.C."/>
            <person name="Hammon N."/>
            <person name="Israni S."/>
            <person name="Pitluck S."/>
            <person name="Brettin T."/>
            <person name="Bruce D."/>
            <person name="Han C."/>
            <person name="Tapia R."/>
            <person name="Gilna P."/>
            <person name="Schmutz J."/>
            <person name="Larimer F."/>
            <person name="Land M."/>
            <person name="Kyrpides N.C."/>
            <person name="Mavromatis K."/>
            <person name="Richardson P."/>
            <person name="Rohde M."/>
            <person name="Goker M."/>
            <person name="Klenk H.P."/>
            <person name="Zhang Y."/>
            <person name="Roberts G.P."/>
            <person name="Reslewic S."/>
            <person name="Schwartz D.C."/>
        </authorList>
    </citation>
    <scope>NUCLEOTIDE SEQUENCE [LARGE SCALE GENOMIC DNA]</scope>
    <source>
        <strain evidence="5">ATCC 11170 / ATH 1.1.1 / DSM 467 / LMG 4362 / NCIMB 8255 / S1</strain>
    </source>
</reference>
<dbReference type="PANTHER" id="PTHR30466">
    <property type="entry name" value="FLAVIN REDUCTASE"/>
    <property type="match status" value="1"/>
</dbReference>
<keyword evidence="5" id="KW-1185">Reference proteome</keyword>
<dbReference type="Gene3D" id="2.30.110.10">
    <property type="entry name" value="Electron Transport, Fmn-binding Protein, Chain A"/>
    <property type="match status" value="1"/>
</dbReference>
<keyword evidence="2" id="KW-0560">Oxidoreductase</keyword>
<dbReference type="KEGG" id="rru:Rru_A1841"/>
<sequence length="161" mass="17004">MPFDDRAFRKALGCFASGVTVITTLDAAQRPVGVTVSAFSSLSLDPPMVLFCLGKSTSNLEAFRQGPVSISILAEGQQDLSIRFASRGVDKFAGLEMDTAPGGVPAPKDVLARLDCVITQTIEGGDHLIVLCAVEDLITRTGGQPLVYFRGSYTQVGVLPV</sequence>
<evidence type="ECO:0000313" key="5">
    <source>
        <dbReference type="Proteomes" id="UP000001929"/>
    </source>
</evidence>
<dbReference type="HOGENOM" id="CLU_059021_1_0_5"/>
<dbReference type="STRING" id="269796.Rru_A1841"/>
<name>Q2RTA4_RHORT</name>
<dbReference type="RefSeq" id="WP_011389594.1">
    <property type="nucleotide sequence ID" value="NC_007643.1"/>
</dbReference>
<accession>Q2RTA4</accession>
<gene>
    <name evidence="4" type="ordered locus">Rru_A1841</name>
</gene>
<protein>
    <submittedName>
        <fullName evidence="4">Flavin reductase-like, FMN-binding</fullName>
    </submittedName>
</protein>
<dbReference type="Pfam" id="PF01613">
    <property type="entry name" value="Flavin_Reduct"/>
    <property type="match status" value="1"/>
</dbReference>
<evidence type="ECO:0000256" key="2">
    <source>
        <dbReference type="ARBA" id="ARBA00023002"/>
    </source>
</evidence>
<dbReference type="SMART" id="SM00903">
    <property type="entry name" value="Flavin_Reduct"/>
    <property type="match status" value="1"/>
</dbReference>
<dbReference type="GO" id="GO:0042602">
    <property type="term" value="F:riboflavin reductase (NADPH) activity"/>
    <property type="evidence" value="ECO:0007669"/>
    <property type="project" value="TreeGrafter"/>
</dbReference>
<dbReference type="Proteomes" id="UP000001929">
    <property type="component" value="Chromosome"/>
</dbReference>
<feature type="domain" description="Flavin reductase like" evidence="3">
    <location>
        <begin position="12"/>
        <end position="155"/>
    </location>
</feature>
<proteinExistence type="inferred from homology"/>
<dbReference type="EnsemblBacteria" id="ABC22641">
    <property type="protein sequence ID" value="ABC22641"/>
    <property type="gene ID" value="Rru_A1841"/>
</dbReference>
<evidence type="ECO:0000256" key="1">
    <source>
        <dbReference type="ARBA" id="ARBA00008898"/>
    </source>
</evidence>
<dbReference type="eggNOG" id="COG1853">
    <property type="taxonomic scope" value="Bacteria"/>
</dbReference>
<organism evidence="4 5">
    <name type="scientific">Rhodospirillum rubrum (strain ATCC 11170 / ATH 1.1.1 / DSM 467 / LMG 4362 / NCIMB 8255 / S1)</name>
    <dbReference type="NCBI Taxonomy" id="269796"/>
    <lineage>
        <taxon>Bacteria</taxon>
        <taxon>Pseudomonadati</taxon>
        <taxon>Pseudomonadota</taxon>
        <taxon>Alphaproteobacteria</taxon>
        <taxon>Rhodospirillales</taxon>
        <taxon>Rhodospirillaceae</taxon>
        <taxon>Rhodospirillum</taxon>
    </lineage>
</organism>
<evidence type="ECO:0000259" key="3">
    <source>
        <dbReference type="SMART" id="SM00903"/>
    </source>
</evidence>
<dbReference type="InterPro" id="IPR002563">
    <property type="entry name" value="Flavin_Rdtase-like_dom"/>
</dbReference>
<dbReference type="SUPFAM" id="SSF50475">
    <property type="entry name" value="FMN-binding split barrel"/>
    <property type="match status" value="1"/>
</dbReference>
<dbReference type="PATRIC" id="fig|269796.9.peg.1920"/>